<dbReference type="GO" id="GO:0046872">
    <property type="term" value="F:metal ion binding"/>
    <property type="evidence" value="ECO:0007669"/>
    <property type="project" value="UniProtKB-KW"/>
</dbReference>
<dbReference type="EMBL" id="JACHND010000001">
    <property type="protein sequence ID" value="MBB4705215.1"/>
    <property type="molecule type" value="Genomic_DNA"/>
</dbReference>
<dbReference type="SFLD" id="SFLDG01386">
    <property type="entry name" value="main_SPASM_domain-containing"/>
    <property type="match status" value="1"/>
</dbReference>
<evidence type="ECO:0000259" key="5">
    <source>
        <dbReference type="PROSITE" id="PS51918"/>
    </source>
</evidence>
<proteinExistence type="predicted"/>
<evidence type="ECO:0000313" key="6">
    <source>
        <dbReference type="EMBL" id="MBB4705215.1"/>
    </source>
</evidence>
<dbReference type="NCBIfam" id="TIGR04269">
    <property type="entry name" value="SAM_SPASM_FxsB"/>
    <property type="match status" value="1"/>
</dbReference>
<comment type="caution">
    <text evidence="6">The sequence shown here is derived from an EMBL/GenBank/DDBJ whole genome shotgun (WGS) entry which is preliminary data.</text>
</comment>
<dbReference type="InterPro" id="IPR026335">
    <property type="entry name" value="rSAM_SPASM_FxsB"/>
</dbReference>
<dbReference type="CDD" id="cd01335">
    <property type="entry name" value="Radical_SAM"/>
    <property type="match status" value="1"/>
</dbReference>
<dbReference type="AlphaFoldDB" id="A0A7W7DFU8"/>
<dbReference type="InterPro" id="IPR023867">
    <property type="entry name" value="Sulphatase_maturase_rSAM"/>
</dbReference>
<evidence type="ECO:0000313" key="7">
    <source>
        <dbReference type="Proteomes" id="UP000542210"/>
    </source>
</evidence>
<dbReference type="SFLD" id="SFLDG01067">
    <property type="entry name" value="SPASM/twitch_domain_containing"/>
    <property type="match status" value="1"/>
</dbReference>
<dbReference type="RefSeq" id="WP_203958972.1">
    <property type="nucleotide sequence ID" value="NZ_BOOV01000006.1"/>
</dbReference>
<evidence type="ECO:0000256" key="2">
    <source>
        <dbReference type="ARBA" id="ARBA00022723"/>
    </source>
</evidence>
<feature type="domain" description="Radical SAM core" evidence="5">
    <location>
        <begin position="11"/>
        <end position="245"/>
    </location>
</feature>
<keyword evidence="1" id="KW-0949">S-adenosyl-L-methionine</keyword>
<dbReference type="PANTHER" id="PTHR43273:SF8">
    <property type="entry name" value="RADICAL SAM DOMAIN PROTEIN"/>
    <property type="match status" value="1"/>
</dbReference>
<dbReference type="GO" id="GO:0051536">
    <property type="term" value="F:iron-sulfur cluster binding"/>
    <property type="evidence" value="ECO:0007669"/>
    <property type="project" value="UniProtKB-KW"/>
</dbReference>
<organism evidence="6 7">
    <name type="scientific">Sphaerisporangium siamense</name>
    <dbReference type="NCBI Taxonomy" id="795645"/>
    <lineage>
        <taxon>Bacteria</taxon>
        <taxon>Bacillati</taxon>
        <taxon>Actinomycetota</taxon>
        <taxon>Actinomycetes</taxon>
        <taxon>Streptosporangiales</taxon>
        <taxon>Streptosporangiaceae</taxon>
        <taxon>Sphaerisporangium</taxon>
    </lineage>
</organism>
<gene>
    <name evidence="6" type="ORF">BJ982_006759</name>
</gene>
<dbReference type="Gene3D" id="3.20.20.70">
    <property type="entry name" value="Aldolase class I"/>
    <property type="match status" value="1"/>
</dbReference>
<reference evidence="6 7" key="1">
    <citation type="submission" date="2020-08" db="EMBL/GenBank/DDBJ databases">
        <title>Sequencing the genomes of 1000 actinobacteria strains.</title>
        <authorList>
            <person name="Klenk H.-P."/>
        </authorList>
    </citation>
    <scope>NUCLEOTIDE SEQUENCE [LARGE SCALE GENOMIC DNA]</scope>
    <source>
        <strain evidence="6 7">DSM 45784</strain>
    </source>
</reference>
<dbReference type="InterPro" id="IPR007197">
    <property type="entry name" value="rSAM"/>
</dbReference>
<keyword evidence="2" id="KW-0479">Metal-binding</keyword>
<name>A0A7W7DFU8_9ACTN</name>
<dbReference type="GO" id="GO:0016491">
    <property type="term" value="F:oxidoreductase activity"/>
    <property type="evidence" value="ECO:0007669"/>
    <property type="project" value="InterPro"/>
</dbReference>
<evidence type="ECO:0000256" key="1">
    <source>
        <dbReference type="ARBA" id="ARBA00022691"/>
    </source>
</evidence>
<evidence type="ECO:0000256" key="3">
    <source>
        <dbReference type="ARBA" id="ARBA00023004"/>
    </source>
</evidence>
<dbReference type="SFLD" id="SFLDG01072">
    <property type="entry name" value="dehydrogenase_like"/>
    <property type="match status" value="1"/>
</dbReference>
<evidence type="ECO:0000256" key="4">
    <source>
        <dbReference type="ARBA" id="ARBA00023014"/>
    </source>
</evidence>
<dbReference type="InterPro" id="IPR058240">
    <property type="entry name" value="rSAM_sf"/>
</dbReference>
<dbReference type="SUPFAM" id="SSF102114">
    <property type="entry name" value="Radical SAM enzymes"/>
    <property type="match status" value="1"/>
</dbReference>
<dbReference type="PROSITE" id="PS51918">
    <property type="entry name" value="RADICAL_SAM"/>
    <property type="match status" value="1"/>
</dbReference>
<keyword evidence="7" id="KW-1185">Reference proteome</keyword>
<dbReference type="PANTHER" id="PTHR43273">
    <property type="entry name" value="ANAEROBIC SULFATASE-MATURATING ENZYME HOMOLOG ASLB-RELATED"/>
    <property type="match status" value="1"/>
</dbReference>
<dbReference type="SFLD" id="SFLDS00029">
    <property type="entry name" value="Radical_SAM"/>
    <property type="match status" value="1"/>
</dbReference>
<accession>A0A7W7DFU8</accession>
<keyword evidence="3" id="KW-0408">Iron</keyword>
<dbReference type="InterPro" id="IPR013785">
    <property type="entry name" value="Aldolase_TIM"/>
</dbReference>
<dbReference type="Proteomes" id="UP000542210">
    <property type="component" value="Unassembled WGS sequence"/>
</dbReference>
<dbReference type="Pfam" id="PF04055">
    <property type="entry name" value="Radical_SAM"/>
    <property type="match status" value="1"/>
</dbReference>
<protein>
    <recommendedName>
        <fullName evidence="5">Radical SAM core domain-containing protein</fullName>
    </recommendedName>
</protein>
<sequence length="397" mass="43470">MDVGARIAKGWTPRPFTSFILKLHSRCDLACGYCYMYQAADQSWRHRPRAMPRSTVAHTAARIAEHAEAHDLAEVGIVLHGGEPLLAGPDLIANTVRALRRALGPRRRARFAVQTNGMLLDERYLRLFAELGVTVGVSLDGDAEAHDRHRRRADGRGSHARVAAALELLRQGPYRHLYGGLLCTVDPRNDPIRVYEGLLRFDPPAIDFLLPHGNWTSPPPGRSPGDARTPYADWLIAVFDRWYAAETRPTGVRRFEEIMHLLLGGAAPAESLGLEPMSCVIVETDGAIEQSDVLKTAYPGAPGTGLNVASASFDDALLLAPIVARQIGPDALAPACRSCELLRVCGGGHYADRYRAGSGFANPSVYCPDLYKLITHIRRRLAADVARLRRSLRPVAS</sequence>
<keyword evidence="4" id="KW-0411">Iron-sulfur</keyword>